<feature type="domain" description="Metalloprotease TldD/E C-terminal" evidence="3">
    <location>
        <begin position="216"/>
        <end position="436"/>
    </location>
</feature>
<dbReference type="Proteomes" id="UP000177701">
    <property type="component" value="Unassembled WGS sequence"/>
</dbReference>
<dbReference type="Pfam" id="PF01523">
    <property type="entry name" value="PmbA_TldD_1st"/>
    <property type="match status" value="1"/>
</dbReference>
<comment type="similarity">
    <text evidence="1">Belongs to the peptidase U62 family.</text>
</comment>
<name>A0A1F5AGQ2_9BACT</name>
<proteinExistence type="inferred from homology"/>
<dbReference type="InterPro" id="IPR047657">
    <property type="entry name" value="PmbA"/>
</dbReference>
<dbReference type="PANTHER" id="PTHR43421:SF1">
    <property type="entry name" value="METALLOPROTEASE PMBA"/>
    <property type="match status" value="1"/>
</dbReference>
<dbReference type="InterPro" id="IPR002510">
    <property type="entry name" value="Metalloprtase-TldD/E_N"/>
</dbReference>
<dbReference type="PANTHER" id="PTHR43421">
    <property type="entry name" value="METALLOPROTEASE PMBA"/>
    <property type="match status" value="1"/>
</dbReference>
<evidence type="ECO:0008006" key="6">
    <source>
        <dbReference type="Google" id="ProtNLM"/>
    </source>
</evidence>
<reference evidence="4 5" key="1">
    <citation type="journal article" date="2016" name="Nat. Commun.">
        <title>Thousands of microbial genomes shed light on interconnected biogeochemical processes in an aquifer system.</title>
        <authorList>
            <person name="Anantharaman K."/>
            <person name="Brown C.T."/>
            <person name="Hug L.A."/>
            <person name="Sharon I."/>
            <person name="Castelle C.J."/>
            <person name="Probst A.J."/>
            <person name="Thomas B.C."/>
            <person name="Singh A."/>
            <person name="Wilkins M.J."/>
            <person name="Karaoz U."/>
            <person name="Brodie E.L."/>
            <person name="Williams K.H."/>
            <person name="Hubbard S.S."/>
            <person name="Banfield J.F."/>
        </authorList>
    </citation>
    <scope>NUCLEOTIDE SEQUENCE [LARGE SCALE GENOMIC DNA]</scope>
</reference>
<dbReference type="SUPFAM" id="SSF111283">
    <property type="entry name" value="Putative modulator of DNA gyrase, PmbA/TldD"/>
    <property type="match status" value="1"/>
</dbReference>
<evidence type="ECO:0000313" key="4">
    <source>
        <dbReference type="EMBL" id="OGD17588.1"/>
    </source>
</evidence>
<protein>
    <recommendedName>
        <fullName evidence="6">TldD/PmbA family protein</fullName>
    </recommendedName>
</protein>
<accession>A0A1F5AGQ2</accession>
<dbReference type="EMBL" id="MEYH01000002">
    <property type="protein sequence ID" value="OGD17588.1"/>
    <property type="molecule type" value="Genomic_DNA"/>
</dbReference>
<gene>
    <name evidence="4" type="ORF">A2V47_02985</name>
</gene>
<organism evidence="4 5">
    <name type="scientific">Candidatus Sediminicultor quintus</name>
    <dbReference type="NCBI Taxonomy" id="1797291"/>
    <lineage>
        <taxon>Bacteria</taxon>
        <taxon>Pseudomonadati</taxon>
        <taxon>Atribacterota</taxon>
        <taxon>Candidatus Phoenicimicrobiia</taxon>
        <taxon>Candidatus Pheonicimicrobiales</taxon>
        <taxon>Candidatus Phoenicimicrobiaceae</taxon>
        <taxon>Candidatus Sediminicultor</taxon>
    </lineage>
</organism>
<dbReference type="GO" id="GO:0005829">
    <property type="term" value="C:cytosol"/>
    <property type="evidence" value="ECO:0007669"/>
    <property type="project" value="TreeGrafter"/>
</dbReference>
<comment type="caution">
    <text evidence="4">The sequence shown here is derived from an EMBL/GenBank/DDBJ whole genome shotgun (WGS) entry which is preliminary data.</text>
</comment>
<dbReference type="InterPro" id="IPR045569">
    <property type="entry name" value="Metalloprtase-TldD/E_C"/>
</dbReference>
<dbReference type="GO" id="GO:0006508">
    <property type="term" value="P:proteolysis"/>
    <property type="evidence" value="ECO:0007669"/>
    <property type="project" value="InterPro"/>
</dbReference>
<evidence type="ECO:0000259" key="2">
    <source>
        <dbReference type="Pfam" id="PF01523"/>
    </source>
</evidence>
<evidence type="ECO:0000259" key="3">
    <source>
        <dbReference type="Pfam" id="PF19289"/>
    </source>
</evidence>
<sequence length="439" mass="48541">MEKLLKQACEKVDSAELFKVKSKTIPVNFEVNRLKSIDISESEGKALRVINKGRIGFSSSTGKDGFNLMLEKAVATSEFGSTASFDFPGEMKRENKKKKNIAIYDEKAADKSIEEMVKIGEGIIERVKDFNRKLRCDVTILKDYSEIEYLNSRGGNFSYHKTTIAYSVMAQQTEDQDMLMIYSSLESGKDNLDAKELTSEIIENLEWGEKIVLVESGKMPVIFTPKAALVLILSIISGLNGKMILKKISPFTSQKNKKLWSDLLTFYSDGTIDFALGSAPFDDEGIEMKRVPLVEKGEIKNFYYDLQTAGMAGVESTGNGLRAGIQSEPVPGISNLIMEEGKVSFKEMIKDIPEGIVIDQVLGLGQGNIISGAFSNNVQLGYKIEKGKIAGRVKDVMIAGNAIEELKNIAALGNKAKWVEGKYKFPHIYLKSLSVSAKK</sequence>
<dbReference type="AlphaFoldDB" id="A0A1F5AGQ2"/>
<evidence type="ECO:0000256" key="1">
    <source>
        <dbReference type="ARBA" id="ARBA00005836"/>
    </source>
</evidence>
<dbReference type="InterPro" id="IPR036059">
    <property type="entry name" value="TldD/PmbA_sf"/>
</dbReference>
<evidence type="ECO:0000313" key="5">
    <source>
        <dbReference type="Proteomes" id="UP000177701"/>
    </source>
</evidence>
<dbReference type="GO" id="GO:0008237">
    <property type="term" value="F:metallopeptidase activity"/>
    <property type="evidence" value="ECO:0007669"/>
    <property type="project" value="InterPro"/>
</dbReference>
<feature type="domain" description="Metalloprotease TldD/E N-terminal" evidence="2">
    <location>
        <begin position="15"/>
        <end position="75"/>
    </location>
</feature>
<dbReference type="Gene3D" id="3.30.2290.10">
    <property type="entry name" value="PmbA/TldD superfamily"/>
    <property type="match status" value="1"/>
</dbReference>
<dbReference type="Pfam" id="PF19289">
    <property type="entry name" value="PmbA_TldD_3rd"/>
    <property type="match status" value="1"/>
</dbReference>
<dbReference type="InterPro" id="IPR035068">
    <property type="entry name" value="TldD/PmbA_N"/>
</dbReference>
<dbReference type="STRING" id="1797291.A2V47_02985"/>